<comment type="subcellular location">
    <subcellularLocation>
        <location evidence="1">Membrane</location>
        <topology evidence="1">Multi-pass membrane protein</topology>
    </subcellularLocation>
</comment>
<dbReference type="InterPro" id="IPR036259">
    <property type="entry name" value="MFS_trans_sf"/>
</dbReference>
<evidence type="ECO:0000313" key="8">
    <source>
        <dbReference type="Proteomes" id="UP001187682"/>
    </source>
</evidence>
<feature type="transmembrane region" description="Helical" evidence="6">
    <location>
        <begin position="390"/>
        <end position="410"/>
    </location>
</feature>
<sequence>MNEVKERGGPIDPIAETVSEARDATNDEIKSLPHVIDRVPPAAWAAALIGAWERFSYYCIITIWQNYMQNKRGFHAVPGALGLGQSTATAISNGFFVFLFLTPTFFAIVSDTRLGRYRTLLSGLWFTNIASLSSIPATFLEREYDFWTAYLMASGSLLLAIVMLLIFRPKLVKIVPHENNLPKAFRVLGVAARYGFKLDHAKQSYQTHHHGTDVPWSDSFVDELKRGLIACRVIFSFAFFYLAITQMFNNLISQAGQMNLRRVPNDMIQAMSGVACVVFGPIIQALYNFLAKRRLSFGPMARITVAFLMCGGGMAYASGLQKLIYSTGPCYDAPRDCPASDGGRLPNDVNVWIQLPVYVALAIAEIFGLVTASEYAYSKAPKDMRSIVQAMVQLSACIGALMGMAISPAARDPYLVIVYGTVAGVMGLCSILFWWRFHKYDKIDQALNNSRDEESTSDGR</sequence>
<evidence type="ECO:0000256" key="3">
    <source>
        <dbReference type="ARBA" id="ARBA00022692"/>
    </source>
</evidence>
<name>A0AAE8N1F6_9PEZI</name>
<dbReference type="InterPro" id="IPR000109">
    <property type="entry name" value="POT_fam"/>
</dbReference>
<feature type="transmembrane region" description="Helical" evidence="6">
    <location>
        <begin position="355"/>
        <end position="378"/>
    </location>
</feature>
<evidence type="ECO:0000256" key="1">
    <source>
        <dbReference type="ARBA" id="ARBA00004141"/>
    </source>
</evidence>
<keyword evidence="4 6" id="KW-1133">Transmembrane helix</keyword>
<protein>
    <submittedName>
        <fullName evidence="7">Related to H+/oligopeptide symporter</fullName>
    </submittedName>
</protein>
<comment type="caution">
    <text evidence="7">The sequence shown here is derived from an EMBL/GenBank/DDBJ whole genome shotgun (WGS) entry which is preliminary data.</text>
</comment>
<feature type="transmembrane region" description="Helical" evidence="6">
    <location>
        <begin position="121"/>
        <end position="140"/>
    </location>
</feature>
<dbReference type="AlphaFoldDB" id="A0AAE8N1F6"/>
<feature type="transmembrane region" description="Helical" evidence="6">
    <location>
        <begin position="268"/>
        <end position="287"/>
    </location>
</feature>
<feature type="transmembrane region" description="Helical" evidence="6">
    <location>
        <begin position="146"/>
        <end position="167"/>
    </location>
</feature>
<evidence type="ECO:0000256" key="4">
    <source>
        <dbReference type="ARBA" id="ARBA00022989"/>
    </source>
</evidence>
<proteinExistence type="inferred from homology"/>
<evidence type="ECO:0000256" key="6">
    <source>
        <dbReference type="SAM" id="Phobius"/>
    </source>
</evidence>
<feature type="transmembrane region" description="Helical" evidence="6">
    <location>
        <begin position="299"/>
        <end position="317"/>
    </location>
</feature>
<dbReference type="Gene3D" id="1.20.1250.20">
    <property type="entry name" value="MFS general substrate transporter like domains"/>
    <property type="match status" value="2"/>
</dbReference>
<organism evidence="7 8">
    <name type="scientific">Cephalotrichum gorgonifer</name>
    <dbReference type="NCBI Taxonomy" id="2041049"/>
    <lineage>
        <taxon>Eukaryota</taxon>
        <taxon>Fungi</taxon>
        <taxon>Dikarya</taxon>
        <taxon>Ascomycota</taxon>
        <taxon>Pezizomycotina</taxon>
        <taxon>Sordariomycetes</taxon>
        <taxon>Hypocreomycetidae</taxon>
        <taxon>Microascales</taxon>
        <taxon>Microascaceae</taxon>
        <taxon>Cephalotrichum</taxon>
    </lineage>
</organism>
<dbReference type="Proteomes" id="UP001187682">
    <property type="component" value="Unassembled WGS sequence"/>
</dbReference>
<evidence type="ECO:0000256" key="5">
    <source>
        <dbReference type="ARBA" id="ARBA00023136"/>
    </source>
</evidence>
<keyword evidence="5 6" id="KW-0472">Membrane</keyword>
<reference evidence="7" key="1">
    <citation type="submission" date="2018-03" db="EMBL/GenBank/DDBJ databases">
        <authorList>
            <person name="Guldener U."/>
        </authorList>
    </citation>
    <scope>NUCLEOTIDE SEQUENCE</scope>
</reference>
<keyword evidence="3 6" id="KW-0812">Transmembrane</keyword>
<evidence type="ECO:0000313" key="7">
    <source>
        <dbReference type="EMBL" id="SPO04646.1"/>
    </source>
</evidence>
<gene>
    <name evidence="7" type="ORF">DNG_07331</name>
</gene>
<evidence type="ECO:0000256" key="2">
    <source>
        <dbReference type="ARBA" id="ARBA00005982"/>
    </source>
</evidence>
<accession>A0AAE8N1F6</accession>
<dbReference type="Pfam" id="PF00854">
    <property type="entry name" value="PTR2"/>
    <property type="match status" value="1"/>
</dbReference>
<dbReference type="PANTHER" id="PTHR11654">
    <property type="entry name" value="OLIGOPEPTIDE TRANSPORTER-RELATED"/>
    <property type="match status" value="1"/>
</dbReference>
<dbReference type="EMBL" id="ONZQ02000010">
    <property type="protein sequence ID" value="SPO04646.1"/>
    <property type="molecule type" value="Genomic_DNA"/>
</dbReference>
<feature type="transmembrane region" description="Helical" evidence="6">
    <location>
        <begin position="90"/>
        <end position="109"/>
    </location>
</feature>
<keyword evidence="8" id="KW-1185">Reference proteome</keyword>
<feature type="transmembrane region" description="Helical" evidence="6">
    <location>
        <begin position="416"/>
        <end position="435"/>
    </location>
</feature>
<dbReference type="GO" id="GO:0016020">
    <property type="term" value="C:membrane"/>
    <property type="evidence" value="ECO:0007669"/>
    <property type="project" value="UniProtKB-SubCell"/>
</dbReference>
<dbReference type="SUPFAM" id="SSF103473">
    <property type="entry name" value="MFS general substrate transporter"/>
    <property type="match status" value="1"/>
</dbReference>
<feature type="transmembrane region" description="Helical" evidence="6">
    <location>
        <begin position="229"/>
        <end position="248"/>
    </location>
</feature>
<dbReference type="GO" id="GO:0022857">
    <property type="term" value="F:transmembrane transporter activity"/>
    <property type="evidence" value="ECO:0007669"/>
    <property type="project" value="InterPro"/>
</dbReference>
<comment type="similarity">
    <text evidence="2">Belongs to the major facilitator superfamily. Proton-dependent oligopeptide transporter (POT/PTR) (TC 2.A.17) family.</text>
</comment>